<dbReference type="CDD" id="cd00207">
    <property type="entry name" value="fer2"/>
    <property type="match status" value="1"/>
</dbReference>
<dbReference type="RefSeq" id="WP_159455646.1">
    <property type="nucleotide sequence ID" value="NZ_FWZT01000026.1"/>
</dbReference>
<organism evidence="2 3">
    <name type="scientific">Pseudobacteriovorax antillogorgiicola</name>
    <dbReference type="NCBI Taxonomy" id="1513793"/>
    <lineage>
        <taxon>Bacteria</taxon>
        <taxon>Pseudomonadati</taxon>
        <taxon>Bdellovibrionota</taxon>
        <taxon>Oligoflexia</taxon>
        <taxon>Oligoflexales</taxon>
        <taxon>Pseudobacteriovoracaceae</taxon>
        <taxon>Pseudobacteriovorax</taxon>
    </lineage>
</organism>
<sequence>MPKVEITTDNLTLDVNDGYALIDMCEDHDTSILFGCRDGACGACMVKVVKGAENLSKMQDDEKDFLETMAAEEDERLACQCKVHGDVVLEVSE</sequence>
<dbReference type="SUPFAM" id="SSF54292">
    <property type="entry name" value="2Fe-2S ferredoxin-like"/>
    <property type="match status" value="1"/>
</dbReference>
<evidence type="ECO:0000313" key="3">
    <source>
        <dbReference type="Proteomes" id="UP000192907"/>
    </source>
</evidence>
<dbReference type="PROSITE" id="PS00197">
    <property type="entry name" value="2FE2S_FER_1"/>
    <property type="match status" value="1"/>
</dbReference>
<dbReference type="InterPro" id="IPR001041">
    <property type="entry name" value="2Fe-2S_ferredoxin-type"/>
</dbReference>
<evidence type="ECO:0000259" key="1">
    <source>
        <dbReference type="PROSITE" id="PS51085"/>
    </source>
</evidence>
<name>A0A1Y6CKJ9_9BACT</name>
<evidence type="ECO:0000313" key="2">
    <source>
        <dbReference type="EMBL" id="SMF71818.1"/>
    </source>
</evidence>
<dbReference type="Gene3D" id="3.10.20.30">
    <property type="match status" value="1"/>
</dbReference>
<dbReference type="InterPro" id="IPR006058">
    <property type="entry name" value="2Fe2S_fd_BS"/>
</dbReference>
<reference evidence="3" key="1">
    <citation type="submission" date="2017-04" db="EMBL/GenBank/DDBJ databases">
        <authorList>
            <person name="Varghese N."/>
            <person name="Submissions S."/>
        </authorList>
    </citation>
    <scope>NUCLEOTIDE SEQUENCE [LARGE SCALE GENOMIC DNA]</scope>
    <source>
        <strain evidence="3">RKEM611</strain>
    </source>
</reference>
<dbReference type="InterPro" id="IPR012675">
    <property type="entry name" value="Beta-grasp_dom_sf"/>
</dbReference>
<dbReference type="AlphaFoldDB" id="A0A1Y6CKJ9"/>
<dbReference type="InterPro" id="IPR036010">
    <property type="entry name" value="2Fe-2S_ferredoxin-like_sf"/>
</dbReference>
<dbReference type="GO" id="GO:0051537">
    <property type="term" value="F:2 iron, 2 sulfur cluster binding"/>
    <property type="evidence" value="ECO:0007669"/>
    <property type="project" value="InterPro"/>
</dbReference>
<accession>A0A1Y6CKJ9</accession>
<dbReference type="STRING" id="1513793.SAMN06296036_12691"/>
<gene>
    <name evidence="2" type="ORF">SAMN06296036_12691</name>
</gene>
<feature type="domain" description="2Fe-2S ferredoxin-type" evidence="1">
    <location>
        <begin position="2"/>
        <end position="93"/>
    </location>
</feature>
<dbReference type="Proteomes" id="UP000192907">
    <property type="component" value="Unassembled WGS sequence"/>
</dbReference>
<protein>
    <submittedName>
        <fullName evidence="2">Ferredoxin</fullName>
    </submittedName>
</protein>
<dbReference type="EMBL" id="FWZT01000026">
    <property type="protein sequence ID" value="SMF71818.1"/>
    <property type="molecule type" value="Genomic_DNA"/>
</dbReference>
<keyword evidence="3" id="KW-1185">Reference proteome</keyword>
<dbReference type="Pfam" id="PF00111">
    <property type="entry name" value="Fer2"/>
    <property type="match status" value="1"/>
</dbReference>
<dbReference type="PROSITE" id="PS51085">
    <property type="entry name" value="2FE2S_FER_2"/>
    <property type="match status" value="1"/>
</dbReference>
<proteinExistence type="predicted"/>